<keyword evidence="1" id="KW-0489">Methyltransferase</keyword>
<dbReference type="EMBL" id="QXEC01000007">
    <property type="protein sequence ID" value="RIV39108.1"/>
    <property type="molecule type" value="Genomic_DNA"/>
</dbReference>
<dbReference type="SUPFAM" id="SSF53335">
    <property type="entry name" value="S-adenosyl-L-methionine-dependent methyltransferases"/>
    <property type="match status" value="1"/>
</dbReference>
<evidence type="ECO:0000313" key="1">
    <source>
        <dbReference type="EMBL" id="RIV39108.1"/>
    </source>
</evidence>
<gene>
    <name evidence="1" type="ORF">D2L64_09545</name>
</gene>
<dbReference type="AlphaFoldDB" id="A0A418MX31"/>
<evidence type="ECO:0000313" key="2">
    <source>
        <dbReference type="Proteomes" id="UP000283832"/>
    </source>
</evidence>
<dbReference type="RefSeq" id="WP_119574527.1">
    <property type="nucleotide sequence ID" value="NZ_QXEC01000007.1"/>
</dbReference>
<sequence>MARIGYDDTDATAFEATRHLTDEGLAEWRAAVTRHLTARPGRRLLDLGAGTGSWARAFTAWFPGTEVVAVEPSAAMRARCGHTPVVGGLTLTAVEPVPQVTAGSLREAAGTLRREAHTLLQLITDAEYAAGVERLRRAARADTGPVVDTLDLLVLR</sequence>
<dbReference type="GO" id="GO:0008168">
    <property type="term" value="F:methyltransferase activity"/>
    <property type="evidence" value="ECO:0007669"/>
    <property type="project" value="UniProtKB-KW"/>
</dbReference>
<dbReference type="Proteomes" id="UP000283832">
    <property type="component" value="Unassembled WGS sequence"/>
</dbReference>
<name>A0A418MX31_9ACTN</name>
<dbReference type="InterPro" id="IPR029063">
    <property type="entry name" value="SAM-dependent_MTases_sf"/>
</dbReference>
<dbReference type="OrthoDB" id="3869604at2"/>
<keyword evidence="1" id="KW-0808">Transferase</keyword>
<reference evidence="1 2" key="1">
    <citation type="submission" date="2018-08" db="EMBL/GenBank/DDBJ databases">
        <title>Jishengella sp. nov., isolated from a root of Azadirachta indica A. Juss. var. siamensis Valenton.</title>
        <authorList>
            <person name="Kuncharoen N."/>
            <person name="Tanasupawat S."/>
            <person name="Kudo T."/>
            <person name="Ohkuma M."/>
        </authorList>
    </citation>
    <scope>NUCLEOTIDE SEQUENCE [LARGE SCALE GENOMIC DNA]</scope>
    <source>
        <strain evidence="1 2">AZ1-13</strain>
    </source>
</reference>
<keyword evidence="2" id="KW-1185">Reference proteome</keyword>
<protein>
    <submittedName>
        <fullName evidence="1">Methyltransferase domain-containing protein</fullName>
    </submittedName>
</protein>
<dbReference type="GO" id="GO:0032259">
    <property type="term" value="P:methylation"/>
    <property type="evidence" value="ECO:0007669"/>
    <property type="project" value="UniProtKB-KW"/>
</dbReference>
<organism evidence="1 2">
    <name type="scientific">Micromonospora radicis</name>
    <dbReference type="NCBI Taxonomy" id="1894971"/>
    <lineage>
        <taxon>Bacteria</taxon>
        <taxon>Bacillati</taxon>
        <taxon>Actinomycetota</taxon>
        <taxon>Actinomycetes</taxon>
        <taxon>Micromonosporales</taxon>
        <taxon>Micromonosporaceae</taxon>
        <taxon>Micromonospora</taxon>
    </lineage>
</organism>
<dbReference type="Gene3D" id="3.40.50.150">
    <property type="entry name" value="Vaccinia Virus protein VP39"/>
    <property type="match status" value="1"/>
</dbReference>
<comment type="caution">
    <text evidence="1">The sequence shown here is derived from an EMBL/GenBank/DDBJ whole genome shotgun (WGS) entry which is preliminary data.</text>
</comment>
<accession>A0A418MX31</accession>
<dbReference type="Pfam" id="PF13489">
    <property type="entry name" value="Methyltransf_23"/>
    <property type="match status" value="1"/>
</dbReference>
<proteinExistence type="predicted"/>